<keyword evidence="1" id="KW-0812">Transmembrane</keyword>
<reference evidence="2 3" key="1">
    <citation type="submission" date="2020-10" db="EMBL/GenBank/DDBJ databases">
        <title>Connecting structure to function with the recovery of over 1000 high-quality activated sludge metagenome-assembled genomes encoding full-length rRNA genes using long-read sequencing.</title>
        <authorList>
            <person name="Singleton C.M."/>
            <person name="Petriglieri F."/>
            <person name="Kristensen J.M."/>
            <person name="Kirkegaard R.H."/>
            <person name="Michaelsen T.Y."/>
            <person name="Andersen M.H."/>
            <person name="Karst S.M."/>
            <person name="Dueholm M.S."/>
            <person name="Nielsen P.H."/>
            <person name="Albertsen M."/>
        </authorList>
    </citation>
    <scope>NUCLEOTIDE SEQUENCE [LARGE SCALE GENOMIC DNA]</scope>
    <source>
        <strain evidence="2">Fred_18-Q3-R57-64_BAT3C.720</strain>
    </source>
</reference>
<name>A0A935TB07_9PROT</name>
<dbReference type="Proteomes" id="UP000706151">
    <property type="component" value="Unassembled WGS sequence"/>
</dbReference>
<feature type="transmembrane region" description="Helical" evidence="1">
    <location>
        <begin position="40"/>
        <end position="60"/>
    </location>
</feature>
<comment type="caution">
    <text evidence="2">The sequence shown here is derived from an EMBL/GenBank/DDBJ whole genome shotgun (WGS) entry which is preliminary data.</text>
</comment>
<evidence type="ECO:0000313" key="2">
    <source>
        <dbReference type="EMBL" id="MBK7954153.1"/>
    </source>
</evidence>
<keyword evidence="1" id="KW-1133">Transmembrane helix</keyword>
<organism evidence="2 3">
    <name type="scientific">Candidatus Accumulibacter affinis</name>
    <dbReference type="NCBI Taxonomy" id="2954384"/>
    <lineage>
        <taxon>Bacteria</taxon>
        <taxon>Pseudomonadati</taxon>
        <taxon>Pseudomonadota</taxon>
        <taxon>Betaproteobacteria</taxon>
        <taxon>Candidatus Accumulibacter</taxon>
    </lineage>
</organism>
<evidence type="ECO:0000313" key="3">
    <source>
        <dbReference type="Proteomes" id="UP000706151"/>
    </source>
</evidence>
<dbReference type="AlphaFoldDB" id="A0A935TB07"/>
<sequence>MNTALAEQPERQLSGFTSAYLTTMLFTQVATSREEIRGRLITGILGGCVLLLASSIAIAADTGAEKEKARAEIRQA</sequence>
<gene>
    <name evidence="2" type="ORF">IPK02_09450</name>
</gene>
<evidence type="ECO:0000256" key="1">
    <source>
        <dbReference type="SAM" id="Phobius"/>
    </source>
</evidence>
<dbReference type="EMBL" id="JADJOT010000008">
    <property type="protein sequence ID" value="MBK7954153.1"/>
    <property type="molecule type" value="Genomic_DNA"/>
</dbReference>
<proteinExistence type="predicted"/>
<keyword evidence="1" id="KW-0472">Membrane</keyword>
<accession>A0A935TB07</accession>
<protein>
    <submittedName>
        <fullName evidence="2">Uncharacterized protein</fullName>
    </submittedName>
</protein>